<feature type="domain" description="M23ase beta-sheet core" evidence="1">
    <location>
        <begin position="201"/>
        <end position="297"/>
    </location>
</feature>
<evidence type="ECO:0000313" key="2">
    <source>
        <dbReference type="EMBL" id="ALU25204.1"/>
    </source>
</evidence>
<dbReference type="PANTHER" id="PTHR21666:SF286">
    <property type="entry name" value="LIPOPROTEIN NLPD"/>
    <property type="match status" value="1"/>
</dbReference>
<reference evidence="2 3" key="1">
    <citation type="journal article" date="2016" name="J. Zhejiang Univ. Sci. B">
        <title>Antibiotic resistance mechanisms of Myroides sp.</title>
        <authorList>
            <person name="Hu S."/>
            <person name="Yuan S."/>
            <person name="Qu H."/>
            <person name="Jiang T."/>
            <person name="Zhou Y."/>
            <person name="Wang M."/>
            <person name="Ming D."/>
        </authorList>
    </citation>
    <scope>NUCLEOTIDE SEQUENCE [LARGE SCALE GENOMIC DNA]</scope>
    <source>
        <strain evidence="2 3">PR63039</strain>
    </source>
</reference>
<accession>A0A0S7EEZ3</accession>
<dbReference type="InterPro" id="IPR050570">
    <property type="entry name" value="Cell_wall_metabolism_enzyme"/>
</dbReference>
<dbReference type="EMBL" id="CP013690">
    <property type="protein sequence ID" value="ALU25204.1"/>
    <property type="molecule type" value="Genomic_DNA"/>
</dbReference>
<dbReference type="SUPFAM" id="SSF51261">
    <property type="entry name" value="Duplicated hybrid motif"/>
    <property type="match status" value="1"/>
</dbReference>
<dbReference type="GO" id="GO:0004222">
    <property type="term" value="F:metalloendopeptidase activity"/>
    <property type="evidence" value="ECO:0007669"/>
    <property type="project" value="TreeGrafter"/>
</dbReference>
<protein>
    <submittedName>
        <fullName evidence="2">Peptidase M23</fullName>
    </submittedName>
</protein>
<evidence type="ECO:0000259" key="1">
    <source>
        <dbReference type="Pfam" id="PF01551"/>
    </source>
</evidence>
<dbReference type="AlphaFoldDB" id="A0A0S7EEZ3"/>
<dbReference type="Pfam" id="PF01551">
    <property type="entry name" value="Peptidase_M23"/>
    <property type="match status" value="1"/>
</dbReference>
<dbReference type="CDD" id="cd12797">
    <property type="entry name" value="M23_peptidase"/>
    <property type="match status" value="1"/>
</dbReference>
<dbReference type="PANTHER" id="PTHR21666">
    <property type="entry name" value="PEPTIDASE-RELATED"/>
    <property type="match status" value="1"/>
</dbReference>
<dbReference type="GeneID" id="66973838"/>
<proteinExistence type="predicted"/>
<organism evidence="2 3">
    <name type="scientific">Myroides odoratimimus</name>
    <dbReference type="NCBI Taxonomy" id="76832"/>
    <lineage>
        <taxon>Bacteria</taxon>
        <taxon>Pseudomonadati</taxon>
        <taxon>Bacteroidota</taxon>
        <taxon>Flavobacteriia</taxon>
        <taxon>Flavobacteriales</taxon>
        <taxon>Flavobacteriaceae</taxon>
        <taxon>Myroides</taxon>
    </lineage>
</organism>
<dbReference type="InterPro" id="IPR011055">
    <property type="entry name" value="Dup_hybrid_motif"/>
</dbReference>
<dbReference type="FunFam" id="2.70.70.10:FF:000006">
    <property type="entry name" value="M23 family peptidase"/>
    <property type="match status" value="1"/>
</dbReference>
<dbReference type="KEGG" id="mod:AS202_03095"/>
<dbReference type="Proteomes" id="UP000069030">
    <property type="component" value="Chromosome"/>
</dbReference>
<dbReference type="InterPro" id="IPR016047">
    <property type="entry name" value="M23ase_b-sheet_dom"/>
</dbReference>
<evidence type="ECO:0000313" key="3">
    <source>
        <dbReference type="Proteomes" id="UP000069030"/>
    </source>
</evidence>
<dbReference type="Gene3D" id="2.70.70.10">
    <property type="entry name" value="Glucose Permease (Domain IIA)"/>
    <property type="match status" value="1"/>
</dbReference>
<dbReference type="eggNOG" id="COG0739">
    <property type="taxonomic scope" value="Bacteria"/>
</dbReference>
<gene>
    <name evidence="2" type="ORF">AS202_03095</name>
</gene>
<sequence>MAKVKYYYDPEKLAFLKIRPKKFRQIGNILLFLLTAAIFGVLGLIFLINSDILQTPKEKKQAREIAEFKTNYTLLNKKLDLITEVLDELEVRDNDIYRAYFNTAPIPDEQRKSGLGGINRYRSFVGLNNEKLLTETNVKMDQLLKQVAIQSQSLDDIIALAKKKEEFLSSIPAIQPVKNEDLKRMASGYGYRSDPFTKIKKFHAGMDFSAEVGTPIYATGDGKVIRANNELSGYGNLIEIDHGYGYLTRYAHLSKYQARAGQSVKRGDIIGYVGSTGRSSGPHLHYEVHYQGNVVNPLNYYYGEISAKEFELLSQEANQENQSLD</sequence>
<dbReference type="RefSeq" id="WP_006259637.1">
    <property type="nucleotide sequence ID" value="NZ_BCMQ01000005.1"/>
</dbReference>
<name>A0A0S7EEZ3_9FLAO</name>